<protein>
    <recommendedName>
        <fullName evidence="3">Beta-lactamase</fullName>
    </recommendedName>
</protein>
<sequence length="37" mass="4270">MNDQWDLSEFRPFVEETLKQWQVPGVAIAIVQNGLPI</sequence>
<gene>
    <name evidence="1" type="ORF">MiSe_43660</name>
</gene>
<proteinExistence type="predicted"/>
<evidence type="ECO:0000313" key="2">
    <source>
        <dbReference type="Proteomes" id="UP001050975"/>
    </source>
</evidence>
<keyword evidence="2" id="KW-1185">Reference proteome</keyword>
<comment type="caution">
    <text evidence="1">The sequence shown here is derived from an EMBL/GenBank/DDBJ whole genome shotgun (WGS) entry which is preliminary data.</text>
</comment>
<accession>A0AAV3XHI6</accession>
<organism evidence="1 2">
    <name type="scientific">Microseira wollei NIES-4236</name>
    <dbReference type="NCBI Taxonomy" id="2530354"/>
    <lineage>
        <taxon>Bacteria</taxon>
        <taxon>Bacillati</taxon>
        <taxon>Cyanobacteriota</taxon>
        <taxon>Cyanophyceae</taxon>
        <taxon>Oscillatoriophycideae</taxon>
        <taxon>Aerosakkonematales</taxon>
        <taxon>Aerosakkonemataceae</taxon>
        <taxon>Microseira</taxon>
    </lineage>
</organism>
<reference evidence="1" key="1">
    <citation type="submission" date="2019-10" db="EMBL/GenBank/DDBJ databases">
        <title>Draft genome sequece of Microseira wollei NIES-4236.</title>
        <authorList>
            <person name="Yamaguchi H."/>
            <person name="Suzuki S."/>
            <person name="Kawachi M."/>
        </authorList>
    </citation>
    <scope>NUCLEOTIDE SEQUENCE</scope>
    <source>
        <strain evidence="1">NIES-4236</strain>
    </source>
</reference>
<evidence type="ECO:0008006" key="3">
    <source>
        <dbReference type="Google" id="ProtNLM"/>
    </source>
</evidence>
<dbReference type="EMBL" id="BLAY01000069">
    <property type="protein sequence ID" value="GET39595.1"/>
    <property type="molecule type" value="Genomic_DNA"/>
</dbReference>
<dbReference type="Proteomes" id="UP001050975">
    <property type="component" value="Unassembled WGS sequence"/>
</dbReference>
<evidence type="ECO:0000313" key="1">
    <source>
        <dbReference type="EMBL" id="GET39595.1"/>
    </source>
</evidence>
<dbReference type="AlphaFoldDB" id="A0AAV3XHI6"/>
<name>A0AAV3XHI6_9CYAN</name>